<dbReference type="RefSeq" id="WP_183447113.1">
    <property type="nucleotide sequence ID" value="NZ_JACHWB010000001.1"/>
</dbReference>
<sequence length="77" mass="8511">MSEFQPVTTVRDLATIDENECMAGYLAGLRGAPEPGNTATRSAWHGWRNGMVDGGHREKDWHQSVLAADVCLRMPLQ</sequence>
<protein>
    <submittedName>
        <fullName evidence="1">Ribosome modulation factor</fullName>
    </submittedName>
</protein>
<dbReference type="EMBL" id="JACHWB010000001">
    <property type="protein sequence ID" value="MBB3017639.1"/>
    <property type="molecule type" value="Genomic_DNA"/>
</dbReference>
<accession>A0A7W4VI47</accession>
<reference evidence="1 2" key="1">
    <citation type="submission" date="2020-08" db="EMBL/GenBank/DDBJ databases">
        <title>The Agave Microbiome: Exploring the role of microbial communities in plant adaptations to desert environments.</title>
        <authorList>
            <person name="Partida-Martinez L.P."/>
        </authorList>
    </citation>
    <scope>NUCLEOTIDE SEQUENCE [LARGE SCALE GENOMIC DNA]</scope>
    <source>
        <strain evidence="1 2">AT3.9</strain>
    </source>
</reference>
<evidence type="ECO:0000313" key="2">
    <source>
        <dbReference type="Proteomes" id="UP000532010"/>
    </source>
</evidence>
<gene>
    <name evidence="1" type="ORF">FHR70_000679</name>
</gene>
<dbReference type="AlphaFoldDB" id="A0A7W4VI47"/>
<evidence type="ECO:0000313" key="1">
    <source>
        <dbReference type="EMBL" id="MBB3017639.1"/>
    </source>
</evidence>
<proteinExistence type="predicted"/>
<name>A0A7W4VI47_9HYPH</name>
<organism evidence="1 2">
    <name type="scientific">Microvirga lupini</name>
    <dbReference type="NCBI Taxonomy" id="420324"/>
    <lineage>
        <taxon>Bacteria</taxon>
        <taxon>Pseudomonadati</taxon>
        <taxon>Pseudomonadota</taxon>
        <taxon>Alphaproteobacteria</taxon>
        <taxon>Hyphomicrobiales</taxon>
        <taxon>Methylobacteriaceae</taxon>
        <taxon>Microvirga</taxon>
    </lineage>
</organism>
<dbReference type="Proteomes" id="UP000532010">
    <property type="component" value="Unassembled WGS sequence"/>
</dbReference>
<keyword evidence="2" id="KW-1185">Reference proteome</keyword>
<comment type="caution">
    <text evidence="1">The sequence shown here is derived from an EMBL/GenBank/DDBJ whole genome shotgun (WGS) entry which is preliminary data.</text>
</comment>